<evidence type="ECO:0000256" key="2">
    <source>
        <dbReference type="ARBA" id="ARBA00022692"/>
    </source>
</evidence>
<dbReference type="PANTHER" id="PTHR33514">
    <property type="entry name" value="PROTEIN ABCI12, CHLOROPLASTIC"/>
    <property type="match status" value="1"/>
</dbReference>
<dbReference type="PANTHER" id="PTHR33514:SF13">
    <property type="entry name" value="PROTEIN ABCI12, CHLOROPLASTIC"/>
    <property type="match status" value="1"/>
</dbReference>
<gene>
    <name evidence="6" type="ORF">J2S03_001882</name>
</gene>
<evidence type="ECO:0000256" key="4">
    <source>
        <dbReference type="ARBA" id="ARBA00023136"/>
    </source>
</evidence>
<reference evidence="6 7" key="1">
    <citation type="submission" date="2023-07" db="EMBL/GenBank/DDBJ databases">
        <title>Genomic Encyclopedia of Type Strains, Phase IV (KMG-IV): sequencing the most valuable type-strain genomes for metagenomic binning, comparative biology and taxonomic classification.</title>
        <authorList>
            <person name="Goeker M."/>
        </authorList>
    </citation>
    <scope>NUCLEOTIDE SEQUENCE [LARGE SCALE GENOMIC DNA]</scope>
    <source>
        <strain evidence="6 7">DSM 4006</strain>
    </source>
</reference>
<dbReference type="Proteomes" id="UP001232973">
    <property type="component" value="Unassembled WGS sequence"/>
</dbReference>
<feature type="transmembrane region" description="Helical" evidence="5">
    <location>
        <begin position="114"/>
        <end position="138"/>
    </location>
</feature>
<evidence type="ECO:0000313" key="7">
    <source>
        <dbReference type="Proteomes" id="UP001232973"/>
    </source>
</evidence>
<evidence type="ECO:0000313" key="6">
    <source>
        <dbReference type="EMBL" id="MDQ0190019.1"/>
    </source>
</evidence>
<proteinExistence type="predicted"/>
<evidence type="ECO:0000256" key="3">
    <source>
        <dbReference type="ARBA" id="ARBA00022989"/>
    </source>
</evidence>
<evidence type="ECO:0000256" key="5">
    <source>
        <dbReference type="SAM" id="Phobius"/>
    </source>
</evidence>
<name>A0ABT9XI80_9BACL</name>
<dbReference type="Pfam" id="PF02361">
    <property type="entry name" value="CbiQ"/>
    <property type="match status" value="1"/>
</dbReference>
<evidence type="ECO:0000256" key="1">
    <source>
        <dbReference type="ARBA" id="ARBA00004141"/>
    </source>
</evidence>
<organism evidence="6 7">
    <name type="scientific">Alicyclobacillus cycloheptanicus</name>
    <dbReference type="NCBI Taxonomy" id="1457"/>
    <lineage>
        <taxon>Bacteria</taxon>
        <taxon>Bacillati</taxon>
        <taxon>Bacillota</taxon>
        <taxon>Bacilli</taxon>
        <taxon>Bacillales</taxon>
        <taxon>Alicyclobacillaceae</taxon>
        <taxon>Alicyclobacillus</taxon>
    </lineage>
</organism>
<sequence length="284" mass="31643">MAIPELSRRITIGQYLPTDSSIHRMDARFKLAAFVLVVVVGSMVSSLSSNLLLLVFSIVCMVLGRIPLRYGLSGIRPAVPVLVILFVFQLLFYRAGPHDVVLARFGPIMVTQGGLLLSVVSIIKFIEIVFFISVLTLSTTLSDLSHALESLLGPLRRIRFPVHESALILTIALRFVPTFAQEAEKLMKAQASRGGDFGTARWWQLWKRVKSVFPVLLPLFLSAMRRAEDLVLAMEARGYVPGAQRTSYVALKSSRRDVLYFLAAAAVCALALWIHYRQFTHSLI</sequence>
<feature type="transmembrane region" description="Helical" evidence="5">
    <location>
        <begin position="31"/>
        <end position="64"/>
    </location>
</feature>
<keyword evidence="3 5" id="KW-1133">Transmembrane helix</keyword>
<comment type="caution">
    <text evidence="6">The sequence shown here is derived from an EMBL/GenBank/DDBJ whole genome shotgun (WGS) entry which is preliminary data.</text>
</comment>
<dbReference type="RefSeq" id="WP_274454724.1">
    <property type="nucleotide sequence ID" value="NZ_CP067097.1"/>
</dbReference>
<dbReference type="EMBL" id="JAUSTP010000013">
    <property type="protein sequence ID" value="MDQ0190019.1"/>
    <property type="molecule type" value="Genomic_DNA"/>
</dbReference>
<accession>A0ABT9XI80</accession>
<feature type="transmembrane region" description="Helical" evidence="5">
    <location>
        <begin position="70"/>
        <end position="93"/>
    </location>
</feature>
<keyword evidence="7" id="KW-1185">Reference proteome</keyword>
<dbReference type="CDD" id="cd16914">
    <property type="entry name" value="EcfT"/>
    <property type="match status" value="1"/>
</dbReference>
<dbReference type="InterPro" id="IPR003339">
    <property type="entry name" value="ABC/ECF_trnsptr_transmembrane"/>
</dbReference>
<protein>
    <submittedName>
        <fullName evidence="6">Energy-coupling factor transport system permease protein</fullName>
    </submittedName>
</protein>
<comment type="subcellular location">
    <subcellularLocation>
        <location evidence="1">Membrane</location>
        <topology evidence="1">Multi-pass membrane protein</topology>
    </subcellularLocation>
</comment>
<keyword evidence="2 5" id="KW-0812">Transmembrane</keyword>
<feature type="transmembrane region" description="Helical" evidence="5">
    <location>
        <begin position="258"/>
        <end position="276"/>
    </location>
</feature>
<keyword evidence="4 5" id="KW-0472">Membrane</keyword>